<evidence type="ECO:0000256" key="11">
    <source>
        <dbReference type="SAM" id="Phobius"/>
    </source>
</evidence>
<evidence type="ECO:0000256" key="9">
    <source>
        <dbReference type="HAMAP-Rule" id="MF_00237"/>
    </source>
</evidence>
<comment type="subunit">
    <text evidence="9">The Tat system comprises two distinct complexes: a TatABC complex, containing multiple copies of TatA, TatB and TatC subunits, and a separate TatA complex, containing only TatA subunits. Substrates initially bind to the TatABC complex, which probably triggers association of the separate TatA complex to form the active translocon.</text>
</comment>
<dbReference type="EMBL" id="BMHH01000003">
    <property type="protein sequence ID" value="GGA84828.1"/>
    <property type="molecule type" value="Genomic_DNA"/>
</dbReference>
<comment type="caution">
    <text evidence="12">The sequence shown here is derived from an EMBL/GenBank/DDBJ whole genome shotgun (WGS) entry which is preliminary data.</text>
</comment>
<name>A0A916WCA8_9HYPH</name>
<gene>
    <name evidence="9 12" type="primary">tatB</name>
    <name evidence="12" type="ORF">GCM10011491_10490</name>
</gene>
<evidence type="ECO:0000256" key="6">
    <source>
        <dbReference type="ARBA" id="ARBA00022989"/>
    </source>
</evidence>
<dbReference type="PRINTS" id="PR01506">
    <property type="entry name" value="TATBPROTEIN"/>
</dbReference>
<dbReference type="Pfam" id="PF02416">
    <property type="entry name" value="TatA_B_E"/>
    <property type="match status" value="1"/>
</dbReference>
<evidence type="ECO:0000313" key="13">
    <source>
        <dbReference type="Proteomes" id="UP000646478"/>
    </source>
</evidence>
<feature type="compositionally biased region" description="Low complexity" evidence="10">
    <location>
        <begin position="147"/>
        <end position="165"/>
    </location>
</feature>
<keyword evidence="3 9" id="KW-1003">Cell membrane</keyword>
<dbReference type="RefSeq" id="WP_188822187.1">
    <property type="nucleotide sequence ID" value="NZ_BMHH01000003.1"/>
</dbReference>
<dbReference type="Proteomes" id="UP000646478">
    <property type="component" value="Unassembled WGS sequence"/>
</dbReference>
<sequence length="212" mass="22495">MLDVGWSEILVIMIVIIVVVGPKDLPKMLRAFGKATARMRSTADQFRRQFDEALREAELEDVKNVVEDARRLDPRTDIKKMFDPIRSAGEELRQSLHGPVTETTPAQDIVTLVPPPPPEPITSAPAPAPVEAAPAVAANTPVAAPPAVTSTVPAGTPSVEPAATKKPVRAARKTAAPRAATSSARKTAEPASKPAKPRTARTPKAKADETKA</sequence>
<dbReference type="Gene3D" id="1.20.5.3310">
    <property type="match status" value="1"/>
</dbReference>
<evidence type="ECO:0000256" key="1">
    <source>
        <dbReference type="ARBA" id="ARBA00004167"/>
    </source>
</evidence>
<dbReference type="NCBIfam" id="TIGR01410">
    <property type="entry name" value="tatB"/>
    <property type="match status" value="1"/>
</dbReference>
<keyword evidence="8 9" id="KW-0472">Membrane</keyword>
<evidence type="ECO:0000256" key="7">
    <source>
        <dbReference type="ARBA" id="ARBA00023010"/>
    </source>
</evidence>
<evidence type="ECO:0000256" key="2">
    <source>
        <dbReference type="ARBA" id="ARBA00022448"/>
    </source>
</evidence>
<evidence type="ECO:0000256" key="10">
    <source>
        <dbReference type="SAM" id="MobiDB-lite"/>
    </source>
</evidence>
<keyword evidence="2 9" id="KW-0813">Transport</keyword>
<dbReference type="AlphaFoldDB" id="A0A916WCA8"/>
<feature type="region of interest" description="Disordered" evidence="10">
    <location>
        <begin position="100"/>
        <end position="127"/>
    </location>
</feature>
<accession>A0A916WCA8</accession>
<evidence type="ECO:0000256" key="4">
    <source>
        <dbReference type="ARBA" id="ARBA00022692"/>
    </source>
</evidence>
<dbReference type="GO" id="GO:0008320">
    <property type="term" value="F:protein transmembrane transporter activity"/>
    <property type="evidence" value="ECO:0007669"/>
    <property type="project" value="UniProtKB-UniRule"/>
</dbReference>
<reference evidence="12" key="1">
    <citation type="journal article" date="2014" name="Int. J. Syst. Evol. Microbiol.">
        <title>Complete genome sequence of Corynebacterium casei LMG S-19264T (=DSM 44701T), isolated from a smear-ripened cheese.</title>
        <authorList>
            <consortium name="US DOE Joint Genome Institute (JGI-PGF)"/>
            <person name="Walter F."/>
            <person name="Albersmeier A."/>
            <person name="Kalinowski J."/>
            <person name="Ruckert C."/>
        </authorList>
    </citation>
    <scope>NUCLEOTIDE SEQUENCE</scope>
    <source>
        <strain evidence="12">CGMCC 1.15082</strain>
    </source>
</reference>
<protein>
    <recommendedName>
        <fullName evidence="9">Sec-independent protein translocase protein TatB</fullName>
    </recommendedName>
</protein>
<dbReference type="HAMAP" id="MF_00237">
    <property type="entry name" value="TatB"/>
    <property type="match status" value="1"/>
</dbReference>
<reference evidence="12" key="2">
    <citation type="submission" date="2020-09" db="EMBL/GenBank/DDBJ databases">
        <authorList>
            <person name="Sun Q."/>
            <person name="Zhou Y."/>
        </authorList>
    </citation>
    <scope>NUCLEOTIDE SEQUENCE</scope>
    <source>
        <strain evidence="12">CGMCC 1.15082</strain>
    </source>
</reference>
<keyword evidence="6 9" id="KW-1133">Transmembrane helix</keyword>
<comment type="subcellular location">
    <subcellularLocation>
        <location evidence="9">Cell membrane</location>
        <topology evidence="9">Single-pass membrane protein</topology>
    </subcellularLocation>
    <subcellularLocation>
        <location evidence="1">Membrane</location>
        <topology evidence="1">Single-pass membrane protein</topology>
    </subcellularLocation>
</comment>
<feature type="compositionally biased region" description="Basic residues" evidence="10">
    <location>
        <begin position="195"/>
        <end position="204"/>
    </location>
</feature>
<comment type="function">
    <text evidence="9">Part of the twin-arginine translocation (Tat) system that transports large folded proteins containing a characteristic twin-arginine motif in their signal peptide across membranes. Together with TatC, TatB is part of a receptor directly interacting with Tat signal peptides. TatB may form an oligomeric binding site that transiently accommodates folded Tat precursor proteins before their translocation.</text>
</comment>
<keyword evidence="4 9" id="KW-0812">Transmembrane</keyword>
<keyword evidence="5 9" id="KW-0653">Protein transport</keyword>
<evidence type="ECO:0000256" key="8">
    <source>
        <dbReference type="ARBA" id="ARBA00023136"/>
    </source>
</evidence>
<feature type="compositionally biased region" description="Low complexity" evidence="10">
    <location>
        <begin position="173"/>
        <end position="185"/>
    </location>
</feature>
<dbReference type="InterPro" id="IPR018448">
    <property type="entry name" value="TatB"/>
</dbReference>
<organism evidence="12 13">
    <name type="scientific">Brucella endophytica</name>
    <dbReference type="NCBI Taxonomy" id="1963359"/>
    <lineage>
        <taxon>Bacteria</taxon>
        <taxon>Pseudomonadati</taxon>
        <taxon>Pseudomonadota</taxon>
        <taxon>Alphaproteobacteria</taxon>
        <taxon>Hyphomicrobiales</taxon>
        <taxon>Brucellaceae</taxon>
        <taxon>Brucella/Ochrobactrum group</taxon>
        <taxon>Brucella</taxon>
    </lineage>
</organism>
<dbReference type="GO" id="GO:0043953">
    <property type="term" value="P:protein transport by the Tat complex"/>
    <property type="evidence" value="ECO:0007669"/>
    <property type="project" value="UniProtKB-UniRule"/>
</dbReference>
<keyword evidence="7 9" id="KW-0811">Translocation</keyword>
<evidence type="ECO:0000256" key="3">
    <source>
        <dbReference type="ARBA" id="ARBA00022475"/>
    </source>
</evidence>
<evidence type="ECO:0000256" key="5">
    <source>
        <dbReference type="ARBA" id="ARBA00022927"/>
    </source>
</evidence>
<dbReference type="GO" id="GO:0033281">
    <property type="term" value="C:TAT protein transport complex"/>
    <property type="evidence" value="ECO:0007669"/>
    <property type="project" value="UniProtKB-UniRule"/>
</dbReference>
<feature type="transmembrane region" description="Helical" evidence="11">
    <location>
        <begin position="6"/>
        <end position="25"/>
    </location>
</feature>
<evidence type="ECO:0000313" key="12">
    <source>
        <dbReference type="EMBL" id="GGA84828.1"/>
    </source>
</evidence>
<feature type="region of interest" description="Disordered" evidence="10">
    <location>
        <begin position="147"/>
        <end position="212"/>
    </location>
</feature>
<dbReference type="InterPro" id="IPR003369">
    <property type="entry name" value="TatA/B/E"/>
</dbReference>
<comment type="similarity">
    <text evidence="9">Belongs to the TatB family.</text>
</comment>
<proteinExistence type="inferred from homology"/>
<keyword evidence="13" id="KW-1185">Reference proteome</keyword>